<protein>
    <submittedName>
        <fullName evidence="4">Uncharacterized protein</fullName>
    </submittedName>
</protein>
<dbReference type="OrthoDB" id="2596908at2759"/>
<dbReference type="AlphaFoldDB" id="A0A0F8CRA4"/>
<feature type="region of interest" description="Disordered" evidence="1">
    <location>
        <begin position="72"/>
        <end position="97"/>
    </location>
</feature>
<evidence type="ECO:0000256" key="1">
    <source>
        <dbReference type="SAM" id="MobiDB-lite"/>
    </source>
</evidence>
<keyword evidence="2" id="KW-0472">Membrane</keyword>
<name>A0A0F8CRA4_CERFI</name>
<feature type="transmembrane region" description="Helical" evidence="2">
    <location>
        <begin position="328"/>
        <end position="352"/>
    </location>
</feature>
<comment type="caution">
    <text evidence="4">The sequence shown here is derived from an EMBL/GenBank/DDBJ whole genome shotgun (WGS) entry which is preliminary data.</text>
</comment>
<sequence>MFSNLALALALVAAVIVRAGDIVNSPLGIDSSGILRLSASEATVANYGEIVKMRKAAEVSFSSTKSSLGLNNGTDLNDVSNKGSTKASDRDISEVPLNPDGTVNMEIWQRTTEQACQRALSSTPAASNPSGTGICYNLPALNMTSGVFQADLRLYKISDPSGEFAAVLPSNIQVQLSYDGAFVSTVDVLNKTTNASTTITPGSTSNVPRSAELESLTKRDISIERRANEVPLLKQYMLVGQIDPSRMTPDMSLASLEALVMPILTLNATGATGVIQTNVSSNEALFVSGIFSREVVMSDLSLAMWAVEAVHAELANGTVAFVLPGMQLMVYPIGLGITGGWMLIGFAVYGFGTYERFMYAARYRRQKAMAAPTVKTF</sequence>
<feature type="compositionally biased region" description="Polar residues" evidence="1">
    <location>
        <begin position="72"/>
        <end position="86"/>
    </location>
</feature>
<proteinExistence type="predicted"/>
<evidence type="ECO:0000313" key="4">
    <source>
        <dbReference type="EMBL" id="KKF93287.1"/>
    </source>
</evidence>
<keyword evidence="3" id="KW-0732">Signal</keyword>
<reference evidence="4 5" key="1">
    <citation type="submission" date="2015-04" db="EMBL/GenBank/DDBJ databases">
        <title>Genome sequence of Ceratocystis platani, a major pathogen of plane trees.</title>
        <authorList>
            <person name="Belbahri L."/>
        </authorList>
    </citation>
    <scope>NUCLEOTIDE SEQUENCE [LARGE SCALE GENOMIC DNA]</scope>
    <source>
        <strain evidence="4 5">CFO</strain>
    </source>
</reference>
<dbReference type="Proteomes" id="UP000034841">
    <property type="component" value="Unassembled WGS sequence"/>
</dbReference>
<keyword evidence="2" id="KW-0812">Transmembrane</keyword>
<organism evidence="4 5">
    <name type="scientific">Ceratocystis fimbriata f. sp. platani</name>
    <dbReference type="NCBI Taxonomy" id="88771"/>
    <lineage>
        <taxon>Eukaryota</taxon>
        <taxon>Fungi</taxon>
        <taxon>Dikarya</taxon>
        <taxon>Ascomycota</taxon>
        <taxon>Pezizomycotina</taxon>
        <taxon>Sordariomycetes</taxon>
        <taxon>Hypocreomycetidae</taxon>
        <taxon>Microascales</taxon>
        <taxon>Ceratocystidaceae</taxon>
        <taxon>Ceratocystis</taxon>
    </lineage>
</organism>
<keyword evidence="2" id="KW-1133">Transmembrane helix</keyword>
<feature type="signal peptide" evidence="3">
    <location>
        <begin position="1"/>
        <end position="19"/>
    </location>
</feature>
<dbReference type="EMBL" id="LBBL01000258">
    <property type="protein sequence ID" value="KKF93287.1"/>
    <property type="molecule type" value="Genomic_DNA"/>
</dbReference>
<gene>
    <name evidence="4" type="ORF">CFO_g4358</name>
</gene>
<evidence type="ECO:0000313" key="5">
    <source>
        <dbReference type="Proteomes" id="UP000034841"/>
    </source>
</evidence>
<evidence type="ECO:0000256" key="3">
    <source>
        <dbReference type="SAM" id="SignalP"/>
    </source>
</evidence>
<feature type="chain" id="PRO_5002528245" evidence="3">
    <location>
        <begin position="20"/>
        <end position="377"/>
    </location>
</feature>
<keyword evidence="5" id="KW-1185">Reference proteome</keyword>
<evidence type="ECO:0000256" key="2">
    <source>
        <dbReference type="SAM" id="Phobius"/>
    </source>
</evidence>
<accession>A0A0F8CRA4</accession>